<evidence type="ECO:0000313" key="4">
    <source>
        <dbReference type="Proteomes" id="UP000706333"/>
    </source>
</evidence>
<comment type="caution">
    <text evidence="3">The sequence shown here is derived from an EMBL/GenBank/DDBJ whole genome shotgun (WGS) entry which is preliminary data.</text>
</comment>
<dbReference type="AlphaFoldDB" id="A0A934TMI2"/>
<dbReference type="PANTHER" id="PTHR24216:SF65">
    <property type="entry name" value="PAXILLIN-LIKE PROTEIN 1"/>
    <property type="match status" value="1"/>
</dbReference>
<name>A0A934TMI2_9RHOB</name>
<reference evidence="3" key="1">
    <citation type="submission" date="2017-05" db="EMBL/GenBank/DDBJ databases">
        <authorList>
            <person name="Imhoff J.F."/>
            <person name="Rahn T."/>
            <person name="Kuenzel S."/>
            <person name="Neulinger S.C."/>
        </authorList>
    </citation>
    <scope>NUCLEOTIDE SEQUENCE</scope>
    <source>
        <strain evidence="3">LMG 28126</strain>
    </source>
</reference>
<dbReference type="EMBL" id="NHSD01000279">
    <property type="protein sequence ID" value="MBK5927897.1"/>
    <property type="molecule type" value="Genomic_DNA"/>
</dbReference>
<dbReference type="Proteomes" id="UP000706333">
    <property type="component" value="Unassembled WGS sequence"/>
</dbReference>
<dbReference type="Pfam" id="PF13448">
    <property type="entry name" value="DUF4114"/>
    <property type="match status" value="1"/>
</dbReference>
<feature type="region of interest" description="Disordered" evidence="1">
    <location>
        <begin position="1"/>
        <end position="20"/>
    </location>
</feature>
<protein>
    <recommendedName>
        <fullName evidence="2">DUF4114 domain-containing protein</fullName>
    </recommendedName>
</protein>
<feature type="domain" description="DUF4114" evidence="2">
    <location>
        <begin position="298"/>
        <end position="435"/>
    </location>
</feature>
<proteinExistence type="predicted"/>
<evidence type="ECO:0000259" key="2">
    <source>
        <dbReference type="Pfam" id="PF13448"/>
    </source>
</evidence>
<feature type="region of interest" description="Disordered" evidence="1">
    <location>
        <begin position="1136"/>
        <end position="1168"/>
    </location>
</feature>
<reference evidence="3" key="2">
    <citation type="journal article" date="2020" name="Microorganisms">
        <title>Osmotic Adaptation and Compatible Solute Biosynthesis of Phototrophic Bacteria as Revealed from Genome Analyses.</title>
        <authorList>
            <person name="Imhoff J.F."/>
            <person name="Rahn T."/>
            <person name="Kunzel S."/>
            <person name="Keller A."/>
            <person name="Neulinger S.C."/>
        </authorList>
    </citation>
    <scope>NUCLEOTIDE SEQUENCE</scope>
    <source>
        <strain evidence="3">LMG 28126</strain>
    </source>
</reference>
<organism evidence="3 4">
    <name type="scientific">Rhodobaculum claviforme</name>
    <dbReference type="NCBI Taxonomy" id="1549854"/>
    <lineage>
        <taxon>Bacteria</taxon>
        <taxon>Pseudomonadati</taxon>
        <taxon>Pseudomonadota</taxon>
        <taxon>Alphaproteobacteria</taxon>
        <taxon>Rhodobacterales</taxon>
        <taxon>Paracoccaceae</taxon>
        <taxon>Rhodobaculum</taxon>
    </lineage>
</organism>
<evidence type="ECO:0000313" key="3">
    <source>
        <dbReference type="EMBL" id="MBK5927897.1"/>
    </source>
</evidence>
<keyword evidence="4" id="KW-1185">Reference proteome</keyword>
<dbReference type="PANTHER" id="PTHR24216">
    <property type="entry name" value="PAXILLIN-RELATED"/>
    <property type="match status" value="1"/>
</dbReference>
<sequence length="1168" mass="114959">MEGGDTPGPAGPPPPSVVVPDPEAALAWDALPGLDEAPVAPDAGAVPSAVPVAAVPVAGALAPDAPVVHAAITVDLAPPRGEEVQVGPLATWQRAEAPPVPVIAAPDAAPGAVLPVVPPVPSPPSAPPDPVAVAPLDLPPAPVPIAVRPTLRATGGAIVYNSVGELVNPPDETQMWDYLDPFGGERRGLTPEYINGTTRINTLTLENDHPVSVTFVGEGAGHRNTLGYYRIGPDGTIEDVGIIWANASGARKADVLSAWREAGADAAALSDINRAYARINEGGDLIAGLSTVTLDTLGAGDSFGFFLVANGFNNSALQAALRSDAALSFRTATGDPAVIAPGMSEAPRLHFDYVDAAGRPRSGMVAHDIFHTAANGDTLGLNTSGRQQVISGVIGEDTGALGAWGVRTGDLLIGFEDLPRPGGDSDFNDIVFRLDVGPAFVESLETVSTMPVVTAGVGPGGAPITRATVVFEALGGVGIRLAGEELEPPGGTVRIDGHAIDYSLDVALSGDAATLVLSAPQGVPPDVASRLLSAIELVPADPDARTIPGGDRTLRFQLGTDTADSDIVEAVVRVAHAPPVPVVAPPSVVIPQGPSNADILRHNADAHRAWTDETGRIEAANAALAAAEAEVRAAHAAATEAHAVLADALGALDPLAGAAEEAIARATAAADAMAGADAHRAATHAAALEARSALIEAAAAEDAAAAAVLAAQAGMDAAHAAAVASATGVDALGAHAAAALGVAEAAVAELALRQAAATAAAAQANALLQDVKAADAQVQAAAQVAQAAHGDAGAATAALAACQAWVQDLAATAAADHARLISVHAEASAAHALLEEQRSTLGALEAQRQGAHAAWRAAPDDPAAQDGFELAQAALDAAEAAHLEALAGWTPLSEALAVATAQLATSQAALEAARPVVAQAAQAQASAAGAAARAVADLAAAQDQQGAAAAAHAGALVAFATAEAAAQAAGSVAQDAAAALSEAVTAQALALDVHASGPQVVLAQAEAEFAAAVAAHDAAAAARDAAAADLGDAVARDAQAEAEAAAATATALALLDAAEAAVSALGAAIDATAPAQLAFAAALDDLSASQDARDAVARAGPATAAPGFLDIDHGPAGDAPEGAAALFDFAAFGADVAPPPEGAEGAMPGAFDPATPPPPEDPGYDSLV</sequence>
<accession>A0A934TMI2</accession>
<feature type="compositionally biased region" description="Low complexity" evidence="1">
    <location>
        <begin position="1136"/>
        <end position="1153"/>
    </location>
</feature>
<gene>
    <name evidence="3" type="ORF">CCR87_11265</name>
</gene>
<dbReference type="InterPro" id="IPR025193">
    <property type="entry name" value="DUF4114"/>
</dbReference>
<evidence type="ECO:0000256" key="1">
    <source>
        <dbReference type="SAM" id="MobiDB-lite"/>
    </source>
</evidence>